<evidence type="ECO:0000256" key="1">
    <source>
        <dbReference type="SAM" id="MobiDB-lite"/>
    </source>
</evidence>
<reference evidence="2" key="1">
    <citation type="submission" date="2021-02" db="EMBL/GenBank/DDBJ databases">
        <authorList>
            <person name="Nieuwenhuis M."/>
            <person name="Van De Peppel L.J.J."/>
        </authorList>
    </citation>
    <scope>NUCLEOTIDE SEQUENCE</scope>
    <source>
        <strain evidence="2">D49</strain>
    </source>
</reference>
<feature type="compositionally biased region" description="Polar residues" evidence="1">
    <location>
        <begin position="90"/>
        <end position="104"/>
    </location>
</feature>
<feature type="region of interest" description="Disordered" evidence="1">
    <location>
        <begin position="90"/>
        <end position="150"/>
    </location>
</feature>
<dbReference type="EMBL" id="JABCKI010000045">
    <property type="protein sequence ID" value="KAG5653560.1"/>
    <property type="molecule type" value="Genomic_DNA"/>
</dbReference>
<name>A0A9P7GUA8_9AGAR</name>
<dbReference type="OrthoDB" id="3067933at2759"/>
<feature type="region of interest" description="Disordered" evidence="1">
    <location>
        <begin position="280"/>
        <end position="306"/>
    </location>
</feature>
<reference evidence="2" key="2">
    <citation type="submission" date="2021-10" db="EMBL/GenBank/DDBJ databases">
        <title>Phylogenomics reveals ancestral predisposition of the termite-cultivated fungus Termitomyces towards a domesticated lifestyle.</title>
        <authorList>
            <person name="Auxier B."/>
            <person name="Grum-Grzhimaylo A."/>
            <person name="Cardenas M.E."/>
            <person name="Lodge J.D."/>
            <person name="Laessoe T."/>
            <person name="Pedersen O."/>
            <person name="Smith M.E."/>
            <person name="Kuyper T.W."/>
            <person name="Franco-Molano E.A."/>
            <person name="Baroni T.J."/>
            <person name="Aanen D.K."/>
        </authorList>
    </citation>
    <scope>NUCLEOTIDE SEQUENCE</scope>
    <source>
        <strain evidence="2">D49</strain>
    </source>
</reference>
<evidence type="ECO:0000313" key="2">
    <source>
        <dbReference type="EMBL" id="KAG5653560.1"/>
    </source>
</evidence>
<accession>A0A9P7GUA8</accession>
<proteinExistence type="predicted"/>
<feature type="compositionally biased region" description="Polar residues" evidence="1">
    <location>
        <begin position="287"/>
        <end position="301"/>
    </location>
</feature>
<feature type="compositionally biased region" description="Basic and acidic residues" evidence="1">
    <location>
        <begin position="127"/>
        <end position="140"/>
    </location>
</feature>
<feature type="compositionally biased region" description="Basic residues" evidence="1">
    <location>
        <begin position="112"/>
        <end position="126"/>
    </location>
</feature>
<sequence>MYSENVGYLEQVHLFTTAEVDRTSSMLVELGKLFSPFSSILVTESASYLLPVFKEDGSTWDFDELVYHTASTFATGRSTTQMPLSVISLSRTTSPAEEPNNISASGSGNGGRGRKKKQKQGKMGGRKGHDEDSASDKGMEGDALTSDPAKLPAGEISARLAEISLQLKTNLLPSIGLCESFQTLNTTSVLTIKTMPPAEGPCQFPKREVEFQKLAFAIGKSSGIAYRQSHIRVHINSTQKQARVDVLRPMRTGQYDPEEKQTMSRKIGQVLGATLGLSAAPRPVGSASVSGSRTNEPTASSETKRFHSQITEQHIDGTVEWGFDIDDGSFQQSGISMGKEVLPATVFEFFGLSDTPEPPPERMDITITNYWSVNLPTEPKKAWFRKLWRSFRSNGSEATCYTNLIQVMAISTVPSELPERSYFAAESKVAGGPTNSTELVSKRQPPVSVDVDVTLDTVNRLNNLSYLKFATLEVSDDCILQTPGDDSKVEIQFNSLSE</sequence>
<organism evidence="2 3">
    <name type="scientific">Sphagnurus paluster</name>
    <dbReference type="NCBI Taxonomy" id="117069"/>
    <lineage>
        <taxon>Eukaryota</taxon>
        <taxon>Fungi</taxon>
        <taxon>Dikarya</taxon>
        <taxon>Basidiomycota</taxon>
        <taxon>Agaricomycotina</taxon>
        <taxon>Agaricomycetes</taxon>
        <taxon>Agaricomycetidae</taxon>
        <taxon>Agaricales</taxon>
        <taxon>Tricholomatineae</taxon>
        <taxon>Lyophyllaceae</taxon>
        <taxon>Sphagnurus</taxon>
    </lineage>
</organism>
<dbReference type="AlphaFoldDB" id="A0A9P7GUA8"/>
<gene>
    <name evidence="2" type="ORF">H0H81_012249</name>
</gene>
<evidence type="ECO:0000313" key="3">
    <source>
        <dbReference type="Proteomes" id="UP000717328"/>
    </source>
</evidence>
<dbReference type="Proteomes" id="UP000717328">
    <property type="component" value="Unassembled WGS sequence"/>
</dbReference>
<keyword evidence="3" id="KW-1185">Reference proteome</keyword>
<protein>
    <submittedName>
        <fullName evidence="2">Uncharacterized protein</fullName>
    </submittedName>
</protein>
<comment type="caution">
    <text evidence="2">The sequence shown here is derived from an EMBL/GenBank/DDBJ whole genome shotgun (WGS) entry which is preliminary data.</text>
</comment>